<sequence length="195" mass="21153">MSLDAERGSVSKIPASWIVASSLSSRVLSPSRFDLPSECSYLSRLRLRVGSGAGVRGEDDGGCSGDDDLNSVNEDDDKDSTATTTQCLFPLSSMPNPNDCNINNMDRSGEEDDGNTTDSESDGDDVLLTNTVILGNGEEGGMEGLSVAEYMAIWGCVQYMDLEGQWDKVAIALGLDSCPQVWQELEYEYNRLREL</sequence>
<feature type="compositionally biased region" description="Acidic residues" evidence="1">
    <location>
        <begin position="109"/>
        <end position="125"/>
    </location>
</feature>
<keyword evidence="3" id="KW-1185">Reference proteome</keyword>
<gene>
    <name evidence="2" type="ORF">BGZ97_012642</name>
</gene>
<reference evidence="2" key="1">
    <citation type="journal article" date="2020" name="Fungal Divers.">
        <title>Resolving the Mortierellaceae phylogeny through synthesis of multi-gene phylogenetics and phylogenomics.</title>
        <authorList>
            <person name="Vandepol N."/>
            <person name="Liber J."/>
            <person name="Desiro A."/>
            <person name="Na H."/>
            <person name="Kennedy M."/>
            <person name="Barry K."/>
            <person name="Grigoriev I.V."/>
            <person name="Miller A.N."/>
            <person name="O'Donnell K."/>
            <person name="Stajich J.E."/>
            <person name="Bonito G."/>
        </authorList>
    </citation>
    <scope>NUCLEOTIDE SEQUENCE</scope>
    <source>
        <strain evidence="2">NVP60</strain>
    </source>
</reference>
<protein>
    <submittedName>
        <fullName evidence="2">Uncharacterized protein</fullName>
    </submittedName>
</protein>
<comment type="caution">
    <text evidence="2">The sequence shown here is derived from an EMBL/GenBank/DDBJ whole genome shotgun (WGS) entry which is preliminary data.</text>
</comment>
<dbReference type="AlphaFoldDB" id="A0A9P6R3H0"/>
<accession>A0A9P6R3H0</accession>
<evidence type="ECO:0000256" key="1">
    <source>
        <dbReference type="SAM" id="MobiDB-lite"/>
    </source>
</evidence>
<feature type="compositionally biased region" description="Polar residues" evidence="1">
    <location>
        <begin position="81"/>
        <end position="106"/>
    </location>
</feature>
<feature type="compositionally biased region" description="Acidic residues" evidence="1">
    <location>
        <begin position="65"/>
        <end position="78"/>
    </location>
</feature>
<feature type="region of interest" description="Disordered" evidence="1">
    <location>
        <begin position="52"/>
        <end position="125"/>
    </location>
</feature>
<name>A0A9P6R3H0_9FUNG</name>
<evidence type="ECO:0000313" key="2">
    <source>
        <dbReference type="EMBL" id="KAG0310334.1"/>
    </source>
</evidence>
<dbReference type="Proteomes" id="UP000823405">
    <property type="component" value="Unassembled WGS sequence"/>
</dbReference>
<dbReference type="EMBL" id="JAAAIN010000852">
    <property type="protein sequence ID" value="KAG0310334.1"/>
    <property type="molecule type" value="Genomic_DNA"/>
</dbReference>
<evidence type="ECO:0000313" key="3">
    <source>
        <dbReference type="Proteomes" id="UP000823405"/>
    </source>
</evidence>
<dbReference type="OrthoDB" id="10590755at2759"/>
<organism evidence="2 3">
    <name type="scientific">Linnemannia gamsii</name>
    <dbReference type="NCBI Taxonomy" id="64522"/>
    <lineage>
        <taxon>Eukaryota</taxon>
        <taxon>Fungi</taxon>
        <taxon>Fungi incertae sedis</taxon>
        <taxon>Mucoromycota</taxon>
        <taxon>Mortierellomycotina</taxon>
        <taxon>Mortierellomycetes</taxon>
        <taxon>Mortierellales</taxon>
        <taxon>Mortierellaceae</taxon>
        <taxon>Linnemannia</taxon>
    </lineage>
</organism>
<proteinExistence type="predicted"/>